<evidence type="ECO:0000313" key="2">
    <source>
        <dbReference type="Proteomes" id="UP000807769"/>
    </source>
</evidence>
<dbReference type="EMBL" id="JABBWG010000001">
    <property type="protein sequence ID" value="KAG1826959.1"/>
    <property type="molecule type" value="Genomic_DNA"/>
</dbReference>
<gene>
    <name evidence="1" type="ORF">BJ212DRAFT_1309518</name>
</gene>
<protein>
    <submittedName>
        <fullName evidence="1">Uncharacterized protein</fullName>
    </submittedName>
</protein>
<accession>A0A9P7JJN7</accession>
<dbReference type="RefSeq" id="XP_041199806.1">
    <property type="nucleotide sequence ID" value="XM_041333939.1"/>
</dbReference>
<dbReference type="Proteomes" id="UP000807769">
    <property type="component" value="Unassembled WGS sequence"/>
</dbReference>
<dbReference type="AlphaFoldDB" id="A0A9P7JJN7"/>
<name>A0A9P7JJN7_9AGAM</name>
<comment type="caution">
    <text evidence="1">The sequence shown here is derived from an EMBL/GenBank/DDBJ whole genome shotgun (WGS) entry which is preliminary data.</text>
</comment>
<keyword evidence="2" id="KW-1185">Reference proteome</keyword>
<reference evidence="1" key="1">
    <citation type="journal article" date="2020" name="New Phytol.">
        <title>Comparative genomics reveals dynamic genome evolution in host specialist ectomycorrhizal fungi.</title>
        <authorList>
            <person name="Lofgren L.A."/>
            <person name="Nguyen N.H."/>
            <person name="Vilgalys R."/>
            <person name="Ruytinx J."/>
            <person name="Liao H.L."/>
            <person name="Branco S."/>
            <person name="Kuo A."/>
            <person name="LaButti K."/>
            <person name="Lipzen A."/>
            <person name="Andreopoulos W."/>
            <person name="Pangilinan J."/>
            <person name="Riley R."/>
            <person name="Hundley H."/>
            <person name="Na H."/>
            <person name="Barry K."/>
            <person name="Grigoriev I.V."/>
            <person name="Stajich J.E."/>
            <person name="Kennedy P.G."/>
        </authorList>
    </citation>
    <scope>NUCLEOTIDE SEQUENCE</scope>
    <source>
        <strain evidence="1">MN1</strain>
    </source>
</reference>
<sequence length="90" mass="10071">MMVRCFSLLRRKDFMGGCNETRVCLIDGLVTSLGLYILPASSLVQCTCRLTAGLENNQRSRQAVPKSIDITNDAVNEYVAYCPIRKRAQL</sequence>
<proteinExistence type="predicted"/>
<evidence type="ECO:0000313" key="1">
    <source>
        <dbReference type="EMBL" id="KAG1826959.1"/>
    </source>
</evidence>
<organism evidence="1 2">
    <name type="scientific">Suillus subaureus</name>
    <dbReference type="NCBI Taxonomy" id="48587"/>
    <lineage>
        <taxon>Eukaryota</taxon>
        <taxon>Fungi</taxon>
        <taxon>Dikarya</taxon>
        <taxon>Basidiomycota</taxon>
        <taxon>Agaricomycotina</taxon>
        <taxon>Agaricomycetes</taxon>
        <taxon>Agaricomycetidae</taxon>
        <taxon>Boletales</taxon>
        <taxon>Suillineae</taxon>
        <taxon>Suillaceae</taxon>
        <taxon>Suillus</taxon>
    </lineage>
</organism>
<dbReference type="GeneID" id="64627956"/>